<gene>
    <name evidence="1" type="ORF">CBM2612_P0406</name>
</gene>
<sequence length="198" mass="22086">MPGILRIAEVDLDVGRDSEALVTSHLRATIPSQRFVLFLRQLASVLDQGVDYSLGVLAGNLYQHPLPTSLFAVFAGTSQEGNRVLRTSTNTEVVDHARLWIEGASRIGSDVHALGLAGSRVEHYHRRLVSMQSPCWKYEALVRFIERFQRRANTPGPGSQCGARRVYARAGVDRLLPVVWEVIHEAADQRVRDQASCW</sequence>
<dbReference type="AlphaFoldDB" id="A0A375HAP6"/>
<organism evidence="1">
    <name type="scientific">Cupriavidus taiwanensis</name>
    <dbReference type="NCBI Taxonomy" id="164546"/>
    <lineage>
        <taxon>Bacteria</taxon>
        <taxon>Pseudomonadati</taxon>
        <taxon>Pseudomonadota</taxon>
        <taxon>Betaproteobacteria</taxon>
        <taxon>Burkholderiales</taxon>
        <taxon>Burkholderiaceae</taxon>
        <taxon>Cupriavidus</taxon>
    </lineage>
</organism>
<dbReference type="EMBL" id="LT984809">
    <property type="protein sequence ID" value="SPD49061.1"/>
    <property type="molecule type" value="Genomic_DNA"/>
</dbReference>
<evidence type="ECO:0000313" key="1">
    <source>
        <dbReference type="EMBL" id="SPD49061.1"/>
    </source>
</evidence>
<reference evidence="1" key="1">
    <citation type="submission" date="2018-01" db="EMBL/GenBank/DDBJ databases">
        <authorList>
            <person name="Gaut B.S."/>
            <person name="Morton B.R."/>
            <person name="Clegg M.T."/>
            <person name="Duvall M.R."/>
        </authorList>
    </citation>
    <scope>NUCLEOTIDE SEQUENCE</scope>
    <source>
        <strain evidence="1">Cupriavidus taiwanensis STM 8555</strain>
    </source>
</reference>
<proteinExistence type="predicted"/>
<name>A0A375HAP6_9BURK</name>
<keyword evidence="1" id="KW-0614">Plasmid</keyword>
<geneLocation type="plasmid" evidence="1">
    <name>I</name>
</geneLocation>
<protein>
    <submittedName>
        <fullName evidence="1">Uncharacterized protein</fullName>
    </submittedName>
</protein>
<accession>A0A375HAP6</accession>